<protein>
    <submittedName>
        <fullName evidence="6">DnaJ domain-containing protein</fullName>
    </submittedName>
</protein>
<feature type="compositionally biased region" description="Polar residues" evidence="4">
    <location>
        <begin position="434"/>
        <end position="444"/>
    </location>
</feature>
<proteinExistence type="predicted"/>
<dbReference type="PRINTS" id="PR00625">
    <property type="entry name" value="JDOMAIN"/>
</dbReference>
<keyword evidence="2 3" id="KW-0802">TPR repeat</keyword>
<dbReference type="PROSITE" id="PS00636">
    <property type="entry name" value="DNAJ_1"/>
    <property type="match status" value="1"/>
</dbReference>
<dbReference type="RefSeq" id="WP_211428119.1">
    <property type="nucleotide sequence ID" value="NZ_CP072648.1"/>
</dbReference>
<evidence type="ECO:0000313" key="6">
    <source>
        <dbReference type="EMBL" id="QUW02229.1"/>
    </source>
</evidence>
<dbReference type="PROSITE" id="PS50076">
    <property type="entry name" value="DNAJ_2"/>
    <property type="match status" value="1"/>
</dbReference>
<gene>
    <name evidence="6" type="ORF">J8C06_07620</name>
</gene>
<evidence type="ECO:0000256" key="4">
    <source>
        <dbReference type="SAM" id="MobiDB-lite"/>
    </source>
</evidence>
<dbReference type="Pfam" id="PF13181">
    <property type="entry name" value="TPR_8"/>
    <property type="match status" value="1"/>
</dbReference>
<dbReference type="SMART" id="SM00028">
    <property type="entry name" value="TPR"/>
    <property type="match status" value="2"/>
</dbReference>
<evidence type="ECO:0000256" key="1">
    <source>
        <dbReference type="ARBA" id="ARBA00022737"/>
    </source>
</evidence>
<dbReference type="Gene3D" id="1.25.40.10">
    <property type="entry name" value="Tetratricopeptide repeat domain"/>
    <property type="match status" value="1"/>
</dbReference>
<dbReference type="PROSITE" id="PS50005">
    <property type="entry name" value="TPR"/>
    <property type="match status" value="1"/>
</dbReference>
<dbReference type="PANTHER" id="PTHR45188:SF2">
    <property type="entry name" value="DNAJ HOMOLOG SUBFAMILY C MEMBER 7"/>
    <property type="match status" value="1"/>
</dbReference>
<dbReference type="SUPFAM" id="SSF46565">
    <property type="entry name" value="Chaperone J-domain"/>
    <property type="match status" value="1"/>
</dbReference>
<dbReference type="SMART" id="SM00271">
    <property type="entry name" value="DnaJ"/>
    <property type="match status" value="1"/>
</dbReference>
<feature type="compositionally biased region" description="Low complexity" evidence="4">
    <location>
        <begin position="571"/>
        <end position="585"/>
    </location>
</feature>
<dbReference type="InterPro" id="IPR037257">
    <property type="entry name" value="T2SS_E_N_sf"/>
</dbReference>
<organism evidence="6 7">
    <name type="scientific">Chloracidobacterium validum</name>
    <dbReference type="NCBI Taxonomy" id="2821543"/>
    <lineage>
        <taxon>Bacteria</taxon>
        <taxon>Pseudomonadati</taxon>
        <taxon>Acidobacteriota</taxon>
        <taxon>Terriglobia</taxon>
        <taxon>Terriglobales</taxon>
        <taxon>Acidobacteriaceae</taxon>
        <taxon>Chloracidobacterium</taxon>
    </lineage>
</organism>
<reference evidence="6 7" key="1">
    <citation type="submission" date="2021-03" db="EMBL/GenBank/DDBJ databases">
        <title>Genomic and phenotypic characterization of Chloracidobacterium isolates provides evidence for multiple species.</title>
        <authorList>
            <person name="Saini M.K."/>
            <person name="Costas A.M.G."/>
            <person name="Tank M."/>
            <person name="Bryant D.A."/>
        </authorList>
    </citation>
    <scope>NUCLEOTIDE SEQUENCE [LARGE SCALE GENOMIC DNA]</scope>
    <source>
        <strain evidence="6 7">BV2-C</strain>
    </source>
</reference>
<dbReference type="SUPFAM" id="SSF48452">
    <property type="entry name" value="TPR-like"/>
    <property type="match status" value="1"/>
</dbReference>
<dbReference type="CDD" id="cd06257">
    <property type="entry name" value="DnaJ"/>
    <property type="match status" value="1"/>
</dbReference>
<feature type="compositionally biased region" description="Polar residues" evidence="4">
    <location>
        <begin position="409"/>
        <end position="426"/>
    </location>
</feature>
<sequence length="620" mass="68266">MNGKLSVLNFADIIRDLHLTRRTGLLRLTRERELRAVFVENGDVVFALSNLPHERLGDFLLSRDLITREQYEAAVQKPNAKQRFGQVLVEMGAMSREMVETHARQHLTDIILAAFEWVSGDFSFDEGSRAAHDVKLDLLTPNLILLGVRRMTNEEAIRRSLGPTTQHIELSPDAMTQLQRATLDGTEGFVLSRITGRMTIDELVLISGVPEATILRVVYGLVCAGILVTSHPRPTMANPQPVAAVATPTQAPAATPPTPVNLPEPETEVNLDEARFEFQMLREFLSLRTTTYYDMLNLSPSASDSDIKRSYYQMAKKYHPDRYRNLGLPDVLNDAEWVFSKVSEAYEKLRDPEVRRRYDDFIGVIPETSDRTEAKFASVTAASEASPAPTAPASRPVPVPTPPGMPVGASTTGALPPTFTQAGSETAKSRTQELGRQTGSSTGSAAPPPETQADTAARSYDFACAAIERKDFITAMTYLREAVRLAPDVIRYRSRLASLCMQNPKLRKEAEDQLLAILKLDENYVDARLALGHMYHQAGMEKSARKQFEAVLSIQPDNPVAKQMLSLKPATSQTAASAGSVTGAAEKSKPVPKSDPKSAEPKKGLLQQDVGELIGKLFKR</sequence>
<dbReference type="Proteomes" id="UP000676506">
    <property type="component" value="Chromosome 1"/>
</dbReference>
<dbReference type="InterPro" id="IPR011990">
    <property type="entry name" value="TPR-like_helical_dom_sf"/>
</dbReference>
<dbReference type="InterPro" id="IPR018253">
    <property type="entry name" value="DnaJ_domain_CS"/>
</dbReference>
<dbReference type="Gene3D" id="1.10.287.110">
    <property type="entry name" value="DnaJ domain"/>
    <property type="match status" value="1"/>
</dbReference>
<dbReference type="Pfam" id="PF00226">
    <property type="entry name" value="DnaJ"/>
    <property type="match status" value="1"/>
</dbReference>
<feature type="region of interest" description="Disordered" evidence="4">
    <location>
        <begin position="571"/>
        <end position="607"/>
    </location>
</feature>
<evidence type="ECO:0000256" key="3">
    <source>
        <dbReference type="PROSITE-ProRule" id="PRU00339"/>
    </source>
</evidence>
<dbReference type="InterPro" id="IPR001623">
    <property type="entry name" value="DnaJ_domain"/>
</dbReference>
<dbReference type="PANTHER" id="PTHR45188">
    <property type="entry name" value="DNAJ PROTEIN P58IPK HOMOLOG"/>
    <property type="match status" value="1"/>
</dbReference>
<evidence type="ECO:0000259" key="5">
    <source>
        <dbReference type="PROSITE" id="PS50076"/>
    </source>
</evidence>
<dbReference type="Pfam" id="PF14332">
    <property type="entry name" value="DUF4388"/>
    <property type="match status" value="1"/>
</dbReference>
<dbReference type="InterPro" id="IPR036869">
    <property type="entry name" value="J_dom_sf"/>
</dbReference>
<feature type="domain" description="J" evidence="5">
    <location>
        <begin position="291"/>
        <end position="362"/>
    </location>
</feature>
<name>A0ABX8B5I0_9BACT</name>
<feature type="compositionally biased region" description="Low complexity" evidence="4">
    <location>
        <begin position="377"/>
        <end position="394"/>
    </location>
</feature>
<keyword evidence="7" id="KW-1185">Reference proteome</keyword>
<feature type="repeat" description="TPR" evidence="3">
    <location>
        <begin position="525"/>
        <end position="558"/>
    </location>
</feature>
<dbReference type="EMBL" id="CP072648">
    <property type="protein sequence ID" value="QUW02229.1"/>
    <property type="molecule type" value="Genomic_DNA"/>
</dbReference>
<feature type="compositionally biased region" description="Pro residues" evidence="4">
    <location>
        <begin position="395"/>
        <end position="405"/>
    </location>
</feature>
<dbReference type="SUPFAM" id="SSF160246">
    <property type="entry name" value="EspE N-terminal domain-like"/>
    <property type="match status" value="1"/>
</dbReference>
<evidence type="ECO:0000256" key="2">
    <source>
        <dbReference type="ARBA" id="ARBA00022803"/>
    </source>
</evidence>
<evidence type="ECO:0000313" key="7">
    <source>
        <dbReference type="Proteomes" id="UP000676506"/>
    </source>
</evidence>
<feature type="compositionally biased region" description="Basic and acidic residues" evidence="4">
    <location>
        <begin position="586"/>
        <end position="603"/>
    </location>
</feature>
<dbReference type="InterPro" id="IPR019734">
    <property type="entry name" value="TPR_rpt"/>
</dbReference>
<feature type="region of interest" description="Disordered" evidence="4">
    <location>
        <begin position="373"/>
        <end position="455"/>
    </location>
</feature>
<accession>A0ABX8B5I0</accession>
<keyword evidence="1" id="KW-0677">Repeat</keyword>
<dbReference type="InterPro" id="IPR025497">
    <property type="entry name" value="PatA-like_N"/>
</dbReference>